<keyword evidence="2 8" id="KW-0813">Transport</keyword>
<keyword evidence="5 9" id="KW-0732">Signal</keyword>
<dbReference type="PATRIC" id="fig|558151.6.peg.4363"/>
<dbReference type="Gene3D" id="2.170.130.10">
    <property type="entry name" value="TonB-dependent receptor, plug domain"/>
    <property type="match status" value="1"/>
</dbReference>
<dbReference type="AlphaFoldDB" id="A0A0J7HZR0"/>
<dbReference type="GO" id="GO:0015344">
    <property type="term" value="F:siderophore uptake transmembrane transporter activity"/>
    <property type="evidence" value="ECO:0007669"/>
    <property type="project" value="TreeGrafter"/>
</dbReference>
<dbReference type="InterPro" id="IPR037066">
    <property type="entry name" value="Plug_dom_sf"/>
</dbReference>
<dbReference type="InterPro" id="IPR012910">
    <property type="entry name" value="Plug_dom"/>
</dbReference>
<keyword evidence="4 8" id="KW-0812">Transmembrane</keyword>
<dbReference type="PANTHER" id="PTHR30069">
    <property type="entry name" value="TONB-DEPENDENT OUTER MEMBRANE RECEPTOR"/>
    <property type="match status" value="1"/>
</dbReference>
<gene>
    <name evidence="11" type="ORF">ACM46_20775</name>
</gene>
<accession>A0A0J7HZR0</accession>
<dbReference type="GO" id="GO:0009279">
    <property type="term" value="C:cell outer membrane"/>
    <property type="evidence" value="ECO:0007669"/>
    <property type="project" value="UniProtKB-SubCell"/>
</dbReference>
<dbReference type="NCBIfam" id="TIGR04057">
    <property type="entry name" value="SusC_RagA_signa"/>
    <property type="match status" value="1"/>
</dbReference>
<dbReference type="Proteomes" id="UP000036261">
    <property type="component" value="Unassembled WGS sequence"/>
</dbReference>
<dbReference type="OrthoDB" id="9768177at2"/>
<evidence type="ECO:0000256" key="3">
    <source>
        <dbReference type="ARBA" id="ARBA00022452"/>
    </source>
</evidence>
<evidence type="ECO:0000256" key="6">
    <source>
        <dbReference type="ARBA" id="ARBA00023136"/>
    </source>
</evidence>
<organism evidence="11 12">
    <name type="scientific">Chryseobacterium angstadtii</name>
    <dbReference type="NCBI Taxonomy" id="558151"/>
    <lineage>
        <taxon>Bacteria</taxon>
        <taxon>Pseudomonadati</taxon>
        <taxon>Bacteroidota</taxon>
        <taxon>Flavobacteriia</taxon>
        <taxon>Flavobacteriales</taxon>
        <taxon>Weeksellaceae</taxon>
        <taxon>Chryseobacterium group</taxon>
        <taxon>Chryseobacterium</taxon>
    </lineage>
</organism>
<feature type="chain" id="PRO_5005288020" evidence="9">
    <location>
        <begin position="23"/>
        <end position="1007"/>
    </location>
</feature>
<dbReference type="InterPro" id="IPR036942">
    <property type="entry name" value="Beta-barrel_TonB_sf"/>
</dbReference>
<name>A0A0J7HZR0_9FLAO</name>
<evidence type="ECO:0000256" key="2">
    <source>
        <dbReference type="ARBA" id="ARBA00022448"/>
    </source>
</evidence>
<evidence type="ECO:0000256" key="9">
    <source>
        <dbReference type="SAM" id="SignalP"/>
    </source>
</evidence>
<reference evidence="11 12" key="1">
    <citation type="journal article" date="2013" name="Int. J. Syst. Evol. Microbiol.">
        <title>Chryseobacterium angstadtii sp. nov., isolated from a newt tank.</title>
        <authorList>
            <person name="Kirk K.E."/>
            <person name="Hoffman J.A."/>
            <person name="Smith K.A."/>
            <person name="Strahan B.L."/>
            <person name="Failor K.C."/>
            <person name="Krebs J.E."/>
            <person name="Gale A.N."/>
            <person name="Do T.D."/>
            <person name="Sontag T.C."/>
            <person name="Batties A.M."/>
            <person name="Mistiszyn K."/>
            <person name="Newman J.D."/>
        </authorList>
    </citation>
    <scope>NUCLEOTIDE SEQUENCE [LARGE SCALE GENOMIC DNA]</scope>
    <source>
        <strain evidence="11 12">KM</strain>
    </source>
</reference>
<evidence type="ECO:0000313" key="11">
    <source>
        <dbReference type="EMBL" id="KMQ59522.1"/>
    </source>
</evidence>
<sequence length="1007" mass="110588">MKKLTTSLLVLVLSSSVAIANAQEKNDTVKTKEIEGVVVTALGIKREKRSLGYATQEVKGDAVNKNPTTNFLNNLSGKVAGLEIKQSTNFGGSVNVVMRGFKSLLGNNQALFVVDGIPILNNNINTASQNTGGGGYDYGSAISDINPNDIETLNVLKGAAATALYGSRAQNGVIIITTKKGKKNKEGIGMEFSSSITMSSVDRSTFPKYQTQYGQGYRGTSFAGTLDGSQVVDFGNDASYGSPYDGSMVWQYGAFTPGSPTEGQRTPWQMAKNGPIKFFDVGSTYVNSLAFSGGNDVATYRLSYTNTNASDIMPNSSLMKNNFSGNASYKLTDKLTANFYANYVTQKTKGRNSTGYNDNIMTNFRQWWATNVDIKDLQYLYNAYKKNYTWNINGSDDLTPAFWDNPYFQRYENYQNDSRDRFAGNFSLNYDVSKEFNLLFRMGTDGYTMMTEDRKAVGSYVGNNFGLNTVVQPSGYALSNYKFSETNYDLIATYKKDITEDFNVSALLGGNVNVQKAFSNQQSTSGGLYTPGIYTIANSKSNPARPLISDVSKYLYGTFAQVSLGYKNTYYLEGTIRRDQSTALPSNNAVYWYPSISGSIVFSNLVKASWLNFGKVRAGYSQVGSDTNADQLMNRYFSQPSYGDIPVYAYNAVLRNFDLRSQGLKNVELGIEAKMFNNRLGFDVSWFQNKAYDQILALPVSFATGAGAKTQNAGELTTEGFEVAVNITPIKTTNFSWDLNLNWSNPWTKVTALSPGIENISIGRLQGGASVNAPLNGDYGTLWTSDFVYDSNGQKIVGPNGAYLVTDKATYNQGSFQSRWSAGLNNTINYKNLSLSFLIDWRQGGKVYSLDQFYGYGTGLYPDSVGMNDLGNPIRNTLPNGGGVIMPGVMQDPNNPGSYIPNTIRLDRSRSSQVLGTDLPGAAYVYDASFVKLREVAITYKFNKDFFNSKFIQGMSMSLIGNNLWIIHKNLPYSDPEAGLSAGNIQGYQSGPLPTTRNISFNVKINF</sequence>
<evidence type="ECO:0000259" key="10">
    <source>
        <dbReference type="Pfam" id="PF07715"/>
    </source>
</evidence>
<dbReference type="SUPFAM" id="SSF56935">
    <property type="entry name" value="Porins"/>
    <property type="match status" value="1"/>
</dbReference>
<evidence type="ECO:0000256" key="8">
    <source>
        <dbReference type="PROSITE-ProRule" id="PRU01360"/>
    </source>
</evidence>
<dbReference type="PROSITE" id="PS52016">
    <property type="entry name" value="TONB_DEPENDENT_REC_3"/>
    <property type="match status" value="1"/>
</dbReference>
<dbReference type="EMBL" id="LFND01000007">
    <property type="protein sequence ID" value="KMQ59522.1"/>
    <property type="molecule type" value="Genomic_DNA"/>
</dbReference>
<comment type="caution">
    <text evidence="11">The sequence shown here is derived from an EMBL/GenBank/DDBJ whole genome shotgun (WGS) entry which is preliminary data.</text>
</comment>
<feature type="signal peptide" evidence="9">
    <location>
        <begin position="1"/>
        <end position="22"/>
    </location>
</feature>
<dbReference type="InterPro" id="IPR039426">
    <property type="entry name" value="TonB-dep_rcpt-like"/>
</dbReference>
<keyword evidence="3 8" id="KW-1134">Transmembrane beta strand</keyword>
<evidence type="ECO:0000256" key="4">
    <source>
        <dbReference type="ARBA" id="ARBA00022692"/>
    </source>
</evidence>
<evidence type="ECO:0000256" key="7">
    <source>
        <dbReference type="ARBA" id="ARBA00023237"/>
    </source>
</evidence>
<evidence type="ECO:0000313" key="12">
    <source>
        <dbReference type="Proteomes" id="UP000036261"/>
    </source>
</evidence>
<dbReference type="RefSeq" id="WP_048508577.1">
    <property type="nucleotide sequence ID" value="NZ_LFND01000007.1"/>
</dbReference>
<protein>
    <submittedName>
        <fullName evidence="11">Membrane protein</fullName>
    </submittedName>
</protein>
<feature type="domain" description="TonB-dependent receptor plug" evidence="10">
    <location>
        <begin position="48"/>
        <end position="173"/>
    </location>
</feature>
<proteinExistence type="inferred from homology"/>
<evidence type="ECO:0000256" key="1">
    <source>
        <dbReference type="ARBA" id="ARBA00004571"/>
    </source>
</evidence>
<dbReference type="STRING" id="558151.ACM46_20775"/>
<keyword evidence="12" id="KW-1185">Reference proteome</keyword>
<keyword evidence="6 8" id="KW-0472">Membrane</keyword>
<comment type="similarity">
    <text evidence="8">Belongs to the TonB-dependent receptor family.</text>
</comment>
<dbReference type="Gene3D" id="2.40.170.20">
    <property type="entry name" value="TonB-dependent receptor, beta-barrel domain"/>
    <property type="match status" value="1"/>
</dbReference>
<dbReference type="PANTHER" id="PTHR30069:SF29">
    <property type="entry name" value="HEMOGLOBIN AND HEMOGLOBIN-HAPTOGLOBIN-BINDING PROTEIN 1-RELATED"/>
    <property type="match status" value="1"/>
</dbReference>
<dbReference type="Pfam" id="PF07715">
    <property type="entry name" value="Plug"/>
    <property type="match status" value="1"/>
</dbReference>
<evidence type="ECO:0000256" key="5">
    <source>
        <dbReference type="ARBA" id="ARBA00022729"/>
    </source>
</evidence>
<comment type="subcellular location">
    <subcellularLocation>
        <location evidence="1 8">Cell outer membrane</location>
        <topology evidence="1 8">Multi-pass membrane protein</topology>
    </subcellularLocation>
</comment>
<dbReference type="InterPro" id="IPR023997">
    <property type="entry name" value="TonB-dep_OMP_SusC/RagA_CS"/>
</dbReference>
<keyword evidence="7 8" id="KW-0998">Cell outer membrane</keyword>
<dbReference type="NCBIfam" id="TIGR04056">
    <property type="entry name" value="OMP_RagA_SusC"/>
    <property type="match status" value="1"/>
</dbReference>
<dbReference type="GO" id="GO:0044718">
    <property type="term" value="P:siderophore transmembrane transport"/>
    <property type="evidence" value="ECO:0007669"/>
    <property type="project" value="TreeGrafter"/>
</dbReference>
<dbReference type="InterPro" id="IPR023996">
    <property type="entry name" value="TonB-dep_OMP_SusC/RagA"/>
</dbReference>